<organism evidence="2 3">
    <name type="scientific">Akkermansia muciniphila</name>
    <dbReference type="NCBI Taxonomy" id="239935"/>
    <lineage>
        <taxon>Bacteria</taxon>
        <taxon>Pseudomonadati</taxon>
        <taxon>Verrucomicrobiota</taxon>
        <taxon>Verrucomicrobiia</taxon>
        <taxon>Verrucomicrobiales</taxon>
        <taxon>Akkermansiaceae</taxon>
        <taxon>Akkermansia</taxon>
    </lineage>
</organism>
<dbReference type="Proteomes" id="UP000235914">
    <property type="component" value="Unassembled WGS sequence"/>
</dbReference>
<dbReference type="EMBL" id="PJKN01000002">
    <property type="protein sequence ID" value="PNC56984.1"/>
    <property type="molecule type" value="Genomic_DNA"/>
</dbReference>
<reference evidence="2 3" key="1">
    <citation type="journal article" date="2017" name="BMC Genomics">
        <title>Genome sequencing of 39 Akkermansia muciniphila isolates reveals its population structure, genomic and functional diverisity, and global distribution in mammalian gut microbiotas.</title>
        <authorList>
            <person name="Guo X."/>
            <person name="Li S."/>
            <person name="Zhang J."/>
            <person name="Wu F."/>
            <person name="Li X."/>
            <person name="Wu D."/>
            <person name="Zhang M."/>
            <person name="Ou Z."/>
            <person name="Jie Z."/>
            <person name="Yan Q."/>
            <person name="Li P."/>
            <person name="Yi J."/>
            <person name="Peng Y."/>
        </authorList>
    </citation>
    <scope>NUCLEOTIDE SEQUENCE [LARGE SCALE GENOMIC DNA]</scope>
    <source>
        <strain evidence="2 3">GP43</strain>
    </source>
</reference>
<accession>A0AAP8T9S7</accession>
<protein>
    <submittedName>
        <fullName evidence="2">Uncharacterized protein</fullName>
    </submittedName>
</protein>
<evidence type="ECO:0000313" key="3">
    <source>
        <dbReference type="Proteomes" id="UP000235914"/>
    </source>
</evidence>
<proteinExistence type="predicted"/>
<gene>
    <name evidence="2" type="ORF">CXU09_05265</name>
</gene>
<comment type="caution">
    <text evidence="2">The sequence shown here is derived from an EMBL/GenBank/DDBJ whole genome shotgun (WGS) entry which is preliminary data.</text>
</comment>
<sequence length="70" mass="7549">MKAPDAKTEGIPPSSSIKIKRIIPSDRPAPARMKSAIPANIWTAMKTRGGQHRGKGLEHAVRHVSPGFIP</sequence>
<evidence type="ECO:0000256" key="1">
    <source>
        <dbReference type="SAM" id="MobiDB-lite"/>
    </source>
</evidence>
<dbReference type="AlphaFoldDB" id="A0AAP8T9S7"/>
<feature type="region of interest" description="Disordered" evidence="1">
    <location>
        <begin position="48"/>
        <end position="70"/>
    </location>
</feature>
<name>A0AAP8T9S7_9BACT</name>
<evidence type="ECO:0000313" key="2">
    <source>
        <dbReference type="EMBL" id="PNC56984.1"/>
    </source>
</evidence>